<dbReference type="InterPro" id="IPR005829">
    <property type="entry name" value="Sugar_transporter_CS"/>
</dbReference>
<feature type="transmembrane region" description="Helical" evidence="7">
    <location>
        <begin position="464"/>
        <end position="489"/>
    </location>
</feature>
<comment type="caution">
    <text evidence="9">The sequence shown here is derived from an EMBL/GenBank/DDBJ whole genome shotgun (WGS) entry which is preliminary data.</text>
</comment>
<feature type="compositionally biased region" description="Basic and acidic residues" evidence="6">
    <location>
        <begin position="1"/>
        <end position="22"/>
    </location>
</feature>
<feature type="transmembrane region" description="Helical" evidence="7">
    <location>
        <begin position="153"/>
        <end position="175"/>
    </location>
</feature>
<evidence type="ECO:0000256" key="6">
    <source>
        <dbReference type="SAM" id="MobiDB-lite"/>
    </source>
</evidence>
<evidence type="ECO:0000256" key="7">
    <source>
        <dbReference type="SAM" id="Phobius"/>
    </source>
</evidence>
<keyword evidence="5 7" id="KW-0472">Membrane</keyword>
<feature type="transmembrane region" description="Helical" evidence="7">
    <location>
        <begin position="120"/>
        <end position="141"/>
    </location>
</feature>
<dbReference type="PROSITE" id="PS00216">
    <property type="entry name" value="SUGAR_TRANSPORT_1"/>
    <property type="match status" value="1"/>
</dbReference>
<comment type="subcellular location">
    <subcellularLocation>
        <location evidence="1">Cell membrane</location>
        <topology evidence="1">Multi-pass membrane protein</topology>
    </subcellularLocation>
</comment>
<dbReference type="GO" id="GO:0005886">
    <property type="term" value="C:plasma membrane"/>
    <property type="evidence" value="ECO:0007669"/>
    <property type="project" value="UniProtKB-SubCell"/>
</dbReference>
<evidence type="ECO:0000259" key="8">
    <source>
        <dbReference type="PROSITE" id="PS50850"/>
    </source>
</evidence>
<dbReference type="Proteomes" id="UP001141434">
    <property type="component" value="Unassembled WGS sequence"/>
</dbReference>
<proteinExistence type="inferred from homology"/>
<reference evidence="9" key="1">
    <citation type="submission" date="2022-11" db="EMBL/GenBank/DDBJ databases">
        <authorList>
            <person name="Petersen C."/>
        </authorList>
    </citation>
    <scope>NUCLEOTIDE SEQUENCE</scope>
    <source>
        <strain evidence="9">IBT 34128</strain>
    </source>
</reference>
<sequence length="546" mass="61126">MSLSDSTRHSPMDKENAIEPDRSLSSNELDQNSEEATFAPITGSTNEDRRNASVKKHRSNTSRSLERSWSLNDGTSIGGNDPEMAPTHEAGEKDESSEYTVGWDENDPMNPRNMSKARRWLVVIIVSIGSVCVTCTSSMYTTTYSQIMKEFNCSQLIATLGLSFFIWGLGIGPLFLSPLSEFYGRRIIYISSFTLFLIWLIPCAVAKNIETMIVCRFFNGLAGSAFLSVAGGTVGDMFDRHELAFPMMLYTASPFVGPEVGPLVGGFINDFTSWRWTFYVLLIWTAVLLVSMIFLVPETYHPVLLRHKAQKLRKETGDDRWKAPIEKLDRSVAQTVLRSMYRPVLLLAMEPMCLNLCIFSAILLGILYLFFGAFQLVFSNVYGLGLWQRGLCFIGLFVGMVIAILTDPIWRRNYIRQERNHEKATNKINDVQPEWRLPPAILGGPLVTIGLFIFAWTIYPDVHWIAPIIGSALFGAGTILVYSGIFTFLVDAYPTFAASALAANSFTRSTFGGIFPLFGIQMYNNLGYHWATSLLAFLTLAMTPFP</sequence>
<protein>
    <recommendedName>
        <fullName evidence="8">Major facilitator superfamily (MFS) profile domain-containing protein</fullName>
    </recommendedName>
</protein>
<dbReference type="InterPro" id="IPR011701">
    <property type="entry name" value="MFS"/>
</dbReference>
<keyword evidence="3 7" id="KW-0812">Transmembrane</keyword>
<evidence type="ECO:0000256" key="3">
    <source>
        <dbReference type="ARBA" id="ARBA00022692"/>
    </source>
</evidence>
<dbReference type="SUPFAM" id="SSF103473">
    <property type="entry name" value="MFS general substrate transporter"/>
    <property type="match status" value="1"/>
</dbReference>
<dbReference type="Gene3D" id="1.20.1250.20">
    <property type="entry name" value="MFS general substrate transporter like domains"/>
    <property type="match status" value="1"/>
</dbReference>
<feature type="transmembrane region" description="Helical" evidence="7">
    <location>
        <begin position="352"/>
        <end position="374"/>
    </location>
</feature>
<feature type="transmembrane region" description="Helical" evidence="7">
    <location>
        <begin position="386"/>
        <end position="406"/>
    </location>
</feature>
<feature type="compositionally biased region" description="Polar residues" evidence="6">
    <location>
        <begin position="61"/>
        <end position="75"/>
    </location>
</feature>
<feature type="transmembrane region" description="Helical" evidence="7">
    <location>
        <begin position="276"/>
        <end position="296"/>
    </location>
</feature>
<dbReference type="GO" id="GO:0140115">
    <property type="term" value="P:export across plasma membrane"/>
    <property type="evidence" value="ECO:0007669"/>
    <property type="project" value="UniProtKB-ARBA"/>
</dbReference>
<evidence type="ECO:0000256" key="1">
    <source>
        <dbReference type="ARBA" id="ARBA00004651"/>
    </source>
</evidence>
<dbReference type="FunFam" id="1.20.1720.10:FF:000063">
    <property type="entry name" value="MFS multidrug transporter, putative (AFU_orthologue AFUA_2G05840)"/>
    <property type="match status" value="1"/>
</dbReference>
<feature type="domain" description="Major facilitator superfamily (MFS) profile" evidence="8">
    <location>
        <begin position="122"/>
        <end position="546"/>
    </location>
</feature>
<dbReference type="GeneID" id="81393491"/>
<dbReference type="InterPro" id="IPR036259">
    <property type="entry name" value="MFS_trans_sf"/>
</dbReference>
<feature type="transmembrane region" description="Helical" evidence="7">
    <location>
        <begin position="187"/>
        <end position="205"/>
    </location>
</feature>
<feature type="region of interest" description="Disordered" evidence="6">
    <location>
        <begin position="1"/>
        <end position="107"/>
    </location>
</feature>
<dbReference type="InterPro" id="IPR020846">
    <property type="entry name" value="MFS_dom"/>
</dbReference>
<feature type="transmembrane region" description="Helical" evidence="7">
    <location>
        <begin position="437"/>
        <end position="458"/>
    </location>
</feature>
<organism evidence="9 10">
    <name type="scientific">Penicillium alfredii</name>
    <dbReference type="NCBI Taxonomy" id="1506179"/>
    <lineage>
        <taxon>Eukaryota</taxon>
        <taxon>Fungi</taxon>
        <taxon>Dikarya</taxon>
        <taxon>Ascomycota</taxon>
        <taxon>Pezizomycotina</taxon>
        <taxon>Eurotiomycetes</taxon>
        <taxon>Eurotiomycetidae</taxon>
        <taxon>Eurotiales</taxon>
        <taxon>Aspergillaceae</taxon>
        <taxon>Penicillium</taxon>
    </lineage>
</organism>
<evidence type="ECO:0000313" key="10">
    <source>
        <dbReference type="Proteomes" id="UP001141434"/>
    </source>
</evidence>
<feature type="transmembrane region" description="Helical" evidence="7">
    <location>
        <begin position="217"/>
        <end position="238"/>
    </location>
</feature>
<dbReference type="CDD" id="cd17323">
    <property type="entry name" value="MFS_Tpo1_MDR_like"/>
    <property type="match status" value="1"/>
</dbReference>
<gene>
    <name evidence="9" type="ORF">NUU61_003741</name>
</gene>
<dbReference type="RefSeq" id="XP_056512350.1">
    <property type="nucleotide sequence ID" value="XM_056654323.1"/>
</dbReference>
<dbReference type="FunFam" id="1.20.1250.20:FF:000082">
    <property type="entry name" value="MFS multidrug transporter, putative"/>
    <property type="match status" value="1"/>
</dbReference>
<dbReference type="EMBL" id="JAPMSZ010000005">
    <property type="protein sequence ID" value="KAJ5101519.1"/>
    <property type="molecule type" value="Genomic_DNA"/>
</dbReference>
<accession>A0A9W9KCQ3</accession>
<reference evidence="9" key="2">
    <citation type="journal article" date="2023" name="IMA Fungus">
        <title>Comparative genomic study of the Penicillium genus elucidates a diverse pangenome and 15 lateral gene transfer events.</title>
        <authorList>
            <person name="Petersen C."/>
            <person name="Sorensen T."/>
            <person name="Nielsen M.R."/>
            <person name="Sondergaard T.E."/>
            <person name="Sorensen J.L."/>
            <person name="Fitzpatrick D.A."/>
            <person name="Frisvad J.C."/>
            <person name="Nielsen K.L."/>
        </authorList>
    </citation>
    <scope>NUCLEOTIDE SEQUENCE</scope>
    <source>
        <strain evidence="9">IBT 34128</strain>
    </source>
</reference>
<keyword evidence="10" id="KW-1185">Reference proteome</keyword>
<evidence type="ECO:0000256" key="4">
    <source>
        <dbReference type="ARBA" id="ARBA00022989"/>
    </source>
</evidence>
<comment type="similarity">
    <text evidence="2">Belongs to the major facilitator superfamily.</text>
</comment>
<evidence type="ECO:0000256" key="5">
    <source>
        <dbReference type="ARBA" id="ARBA00023136"/>
    </source>
</evidence>
<dbReference type="GO" id="GO:0022857">
    <property type="term" value="F:transmembrane transporter activity"/>
    <property type="evidence" value="ECO:0007669"/>
    <property type="project" value="InterPro"/>
</dbReference>
<dbReference type="PROSITE" id="PS50850">
    <property type="entry name" value="MFS"/>
    <property type="match status" value="1"/>
</dbReference>
<dbReference type="Pfam" id="PF07690">
    <property type="entry name" value="MFS_1"/>
    <property type="match status" value="1"/>
</dbReference>
<dbReference type="GO" id="GO:0042908">
    <property type="term" value="P:xenobiotic transport"/>
    <property type="evidence" value="ECO:0007669"/>
    <property type="project" value="UniProtKB-ARBA"/>
</dbReference>
<dbReference type="OrthoDB" id="3561359at2759"/>
<name>A0A9W9KCQ3_9EURO</name>
<dbReference type="AlphaFoldDB" id="A0A9W9KCQ3"/>
<evidence type="ECO:0000256" key="2">
    <source>
        <dbReference type="ARBA" id="ARBA00008335"/>
    </source>
</evidence>
<dbReference type="PANTHER" id="PTHR23502:SF7">
    <property type="entry name" value="DRUG_PROTON ANTIPORTER YHK8-RELATED"/>
    <property type="match status" value="1"/>
</dbReference>
<dbReference type="PANTHER" id="PTHR23502">
    <property type="entry name" value="MAJOR FACILITATOR SUPERFAMILY"/>
    <property type="match status" value="1"/>
</dbReference>
<evidence type="ECO:0000313" key="9">
    <source>
        <dbReference type="EMBL" id="KAJ5101519.1"/>
    </source>
</evidence>
<keyword evidence="4 7" id="KW-1133">Transmembrane helix</keyword>